<feature type="domain" description="Helicase C-terminal" evidence="9">
    <location>
        <begin position="471"/>
        <end position="630"/>
    </location>
</feature>
<keyword evidence="1" id="KW-0547">Nucleotide-binding</keyword>
<dbReference type="Proteomes" id="UP000185491">
    <property type="component" value="Chromosome"/>
</dbReference>
<keyword evidence="11" id="KW-1185">Reference proteome</keyword>
<dbReference type="Pfam" id="PF19833">
    <property type="entry name" value="RecG_dom3_C"/>
    <property type="match status" value="1"/>
</dbReference>
<proteinExistence type="predicted"/>
<dbReference type="InterPro" id="IPR047112">
    <property type="entry name" value="RecG/Mfd"/>
</dbReference>
<accession>A0A1L7D3D4</accession>
<dbReference type="InterPro" id="IPR012340">
    <property type="entry name" value="NA-bd_OB-fold"/>
</dbReference>
<evidence type="ECO:0000256" key="4">
    <source>
        <dbReference type="ARBA" id="ARBA00022806"/>
    </source>
</evidence>
<keyword evidence="7" id="KW-0234">DNA repair</keyword>
<evidence type="ECO:0000256" key="7">
    <source>
        <dbReference type="ARBA" id="ARBA00023204"/>
    </source>
</evidence>
<organism evidence="10 11">
    <name type="scientific">Corynebacterium phocae</name>
    <dbReference type="NCBI Taxonomy" id="161895"/>
    <lineage>
        <taxon>Bacteria</taxon>
        <taxon>Bacillati</taxon>
        <taxon>Actinomycetota</taxon>
        <taxon>Actinomycetes</taxon>
        <taxon>Mycobacteriales</taxon>
        <taxon>Corynebacteriaceae</taxon>
        <taxon>Corynebacterium</taxon>
    </lineage>
</organism>
<keyword evidence="3" id="KW-0378">Hydrolase</keyword>
<protein>
    <submittedName>
        <fullName evidence="10">ATP-dependent DNA helicase</fullName>
    </submittedName>
</protein>
<evidence type="ECO:0000259" key="8">
    <source>
        <dbReference type="PROSITE" id="PS51192"/>
    </source>
</evidence>
<dbReference type="Pfam" id="PF00271">
    <property type="entry name" value="Helicase_C"/>
    <property type="match status" value="1"/>
</dbReference>
<dbReference type="EMBL" id="CP009249">
    <property type="protein sequence ID" value="APT92620.1"/>
    <property type="molecule type" value="Genomic_DNA"/>
</dbReference>
<keyword evidence="5" id="KW-0067">ATP-binding</keyword>
<dbReference type="GO" id="GO:0003677">
    <property type="term" value="F:DNA binding"/>
    <property type="evidence" value="ECO:0007669"/>
    <property type="project" value="UniProtKB-KW"/>
</dbReference>
<dbReference type="OrthoDB" id="9804325at2"/>
<dbReference type="PROSITE" id="PS51194">
    <property type="entry name" value="HELICASE_CTER"/>
    <property type="match status" value="1"/>
</dbReference>
<dbReference type="PANTHER" id="PTHR47964:SF1">
    <property type="entry name" value="ATP-DEPENDENT DNA HELICASE HOMOLOG RECG, CHLOROPLASTIC"/>
    <property type="match status" value="1"/>
</dbReference>
<dbReference type="GO" id="GO:0016787">
    <property type="term" value="F:hydrolase activity"/>
    <property type="evidence" value="ECO:0007669"/>
    <property type="project" value="UniProtKB-KW"/>
</dbReference>
<dbReference type="PANTHER" id="PTHR47964">
    <property type="entry name" value="ATP-DEPENDENT DNA HELICASE HOMOLOG RECG, CHLOROPLASTIC"/>
    <property type="match status" value="1"/>
</dbReference>
<keyword evidence="4 10" id="KW-0347">Helicase</keyword>
<sequence>MLGWRDERPLKEVLPDKAATLLSKQLGCNTVGDLLAHYPRDYVRHGQDVNFHGAEEGDVVTVSGIVDMSNLRVTKRGQEISVVRLDTGLEASFFGQPWVARIVAPGSHIMLSGKLKFFNGQPQLASPTFALLGGEAAKMAASPQLKQLAQFGSLEELLGDRPWIPIYPATAKVSSWFIMGAIHHVLTQLEHIPEPLDYELPISYDQALRAVHEPGPDGPYLGIHRLKYNEALTVGLVMALRRRDAQAQNAPAMEEVSGGFRESAIAALPFELTQGQQDVVQEISADISRSFPMQRLLQGEVGSGKTMVAVLAMLQAIDAGYQAALLAPTEVLAGQHAASIGGFVPQGVKVVLLTGSMKTAQKRQALLDIVSGEADIVIGTHAIIQDAVEFFNLGMVIVDEQHRFGVEQRDRLRSKTRDGTHPHTLVMTATPIPRTVAMTVFGDLAVSTLRELPGGRKPIESFIVPDSQPAWVERGWQRIREEVSAGRQAYVVCPRIDAEGGVEEVAAELSNGPLADTRITCLHGRMADRDEIMASFARGESDVMVATTVIEVGVDVPNATVMLIREAEKFGVSQLHQLRGRVGRGGNASLCLLHTSAQPGSASFERIEKVAATPSGFELADLDLATRKEGDILGTVQSGTKKTLRLLNLLRDRETIERAEHDAAALVERDPGLAQALVGEFSEQEREYLEKN</sequence>
<evidence type="ECO:0000256" key="1">
    <source>
        <dbReference type="ARBA" id="ARBA00022741"/>
    </source>
</evidence>
<evidence type="ECO:0000256" key="2">
    <source>
        <dbReference type="ARBA" id="ARBA00022763"/>
    </source>
</evidence>
<dbReference type="GO" id="GO:0003678">
    <property type="term" value="F:DNA helicase activity"/>
    <property type="evidence" value="ECO:0007669"/>
    <property type="project" value="TreeGrafter"/>
</dbReference>
<dbReference type="Gene3D" id="3.40.50.300">
    <property type="entry name" value="P-loop containing nucleotide triphosphate hydrolases"/>
    <property type="match status" value="2"/>
</dbReference>
<dbReference type="KEGG" id="cpho:CPHO_06615"/>
<dbReference type="InterPro" id="IPR045562">
    <property type="entry name" value="RecG_dom3_C"/>
</dbReference>
<dbReference type="CDD" id="cd04488">
    <property type="entry name" value="RecG_wedge_OBF"/>
    <property type="match status" value="1"/>
</dbReference>
<keyword evidence="2" id="KW-0227">DNA damage</keyword>
<dbReference type="CDD" id="cd17992">
    <property type="entry name" value="DEXHc_RecG"/>
    <property type="match status" value="1"/>
</dbReference>
<evidence type="ECO:0000256" key="3">
    <source>
        <dbReference type="ARBA" id="ARBA00022801"/>
    </source>
</evidence>
<dbReference type="InterPro" id="IPR027417">
    <property type="entry name" value="P-loop_NTPase"/>
</dbReference>
<evidence type="ECO:0000256" key="6">
    <source>
        <dbReference type="ARBA" id="ARBA00023125"/>
    </source>
</evidence>
<name>A0A1L7D3D4_9CORY</name>
<evidence type="ECO:0000256" key="5">
    <source>
        <dbReference type="ARBA" id="ARBA00022840"/>
    </source>
</evidence>
<dbReference type="InterPro" id="IPR014001">
    <property type="entry name" value="Helicase_ATP-bd"/>
</dbReference>
<dbReference type="PROSITE" id="PS51192">
    <property type="entry name" value="HELICASE_ATP_BIND_1"/>
    <property type="match status" value="1"/>
</dbReference>
<gene>
    <name evidence="10" type="ORF">CPHO_06615</name>
</gene>
<dbReference type="STRING" id="161895.CPHO_06615"/>
<reference evidence="10 11" key="1">
    <citation type="submission" date="2014-08" db="EMBL/GenBank/DDBJ databases">
        <title>Complete genome sequence of Corynebacterium phocae M408/89/1(T)(=DSM 44612(T)), isolated from the common seal (Phoca vitulina).</title>
        <authorList>
            <person name="Ruckert C."/>
            <person name="Albersmeier A."/>
            <person name="Winkler A."/>
            <person name="Kalinowski J."/>
        </authorList>
    </citation>
    <scope>NUCLEOTIDE SEQUENCE [LARGE SCALE GENOMIC DNA]</scope>
    <source>
        <strain evidence="10 11">M408/89/1</strain>
    </source>
</reference>
<dbReference type="GO" id="GO:0005524">
    <property type="term" value="F:ATP binding"/>
    <property type="evidence" value="ECO:0007669"/>
    <property type="project" value="UniProtKB-KW"/>
</dbReference>
<dbReference type="SMART" id="SM00487">
    <property type="entry name" value="DEXDc"/>
    <property type="match status" value="1"/>
</dbReference>
<evidence type="ECO:0000313" key="11">
    <source>
        <dbReference type="Proteomes" id="UP000185491"/>
    </source>
</evidence>
<evidence type="ECO:0000259" key="9">
    <source>
        <dbReference type="PROSITE" id="PS51194"/>
    </source>
</evidence>
<dbReference type="SUPFAM" id="SSF50249">
    <property type="entry name" value="Nucleic acid-binding proteins"/>
    <property type="match status" value="1"/>
</dbReference>
<dbReference type="InterPro" id="IPR001650">
    <property type="entry name" value="Helicase_C-like"/>
</dbReference>
<dbReference type="Gene3D" id="2.40.50.140">
    <property type="entry name" value="Nucleic acid-binding proteins"/>
    <property type="match status" value="1"/>
</dbReference>
<dbReference type="RefSeq" id="WP_075734275.1">
    <property type="nucleotide sequence ID" value="NZ_CP009249.1"/>
</dbReference>
<dbReference type="GO" id="GO:0006281">
    <property type="term" value="P:DNA repair"/>
    <property type="evidence" value="ECO:0007669"/>
    <property type="project" value="UniProtKB-KW"/>
</dbReference>
<dbReference type="SUPFAM" id="SSF52540">
    <property type="entry name" value="P-loop containing nucleoside triphosphate hydrolases"/>
    <property type="match status" value="2"/>
</dbReference>
<dbReference type="AlphaFoldDB" id="A0A1L7D3D4"/>
<feature type="domain" description="Helicase ATP-binding" evidence="8">
    <location>
        <begin position="286"/>
        <end position="449"/>
    </location>
</feature>
<keyword evidence="6" id="KW-0238">DNA-binding</keyword>
<dbReference type="InterPro" id="IPR011545">
    <property type="entry name" value="DEAD/DEAH_box_helicase_dom"/>
</dbReference>
<dbReference type="Pfam" id="PF00270">
    <property type="entry name" value="DEAD"/>
    <property type="match status" value="1"/>
</dbReference>
<dbReference type="SMART" id="SM00490">
    <property type="entry name" value="HELICc"/>
    <property type="match status" value="1"/>
</dbReference>
<evidence type="ECO:0000313" key="10">
    <source>
        <dbReference type="EMBL" id="APT92620.1"/>
    </source>
</evidence>